<evidence type="ECO:0000313" key="2">
    <source>
        <dbReference type="Proteomes" id="UP001574169"/>
    </source>
</evidence>
<reference evidence="1 2" key="1">
    <citation type="submission" date="2024-04" db="EMBL/GenBank/DDBJ databases">
        <title>New Clade of Flavobacterium.</title>
        <authorList>
            <person name="Matos L."/>
            <person name="Proenca D.N."/>
            <person name="Fransisco R.M."/>
            <person name="Chung A.P."/>
            <person name="Maccario L."/>
            <person name="Sorensen S.J."/>
            <person name="Morais P.V."/>
        </authorList>
    </citation>
    <scope>NUCLEOTIDE SEQUENCE [LARGE SCALE GENOMIC DNA]</scope>
    <source>
        <strain evidence="1 2">FZUC8N2.13</strain>
    </source>
</reference>
<evidence type="ECO:0000313" key="1">
    <source>
        <dbReference type="EMBL" id="MFA9191107.1"/>
    </source>
</evidence>
<protein>
    <submittedName>
        <fullName evidence="1">Uncharacterized protein</fullName>
    </submittedName>
</protein>
<dbReference type="RefSeq" id="WP_373406100.1">
    <property type="nucleotide sequence ID" value="NZ_JBCFQL010000006.1"/>
</dbReference>
<accession>A0ABV4TCJ4</accession>
<gene>
    <name evidence="1" type="ORF">AAGV28_06960</name>
</gene>
<keyword evidence="2" id="KW-1185">Reference proteome</keyword>
<proteinExistence type="predicted"/>
<dbReference type="Proteomes" id="UP001574169">
    <property type="component" value="Unassembled WGS sequence"/>
</dbReference>
<sequence length="60" mass="7199">MYSCYEIKKIFALCNTVFEVFKACEAFEAIIKDGDMPVERERFLKRESVVRSRQIKTFKR</sequence>
<dbReference type="EMBL" id="JBCFQL010000006">
    <property type="protein sequence ID" value="MFA9191107.1"/>
    <property type="molecule type" value="Genomic_DNA"/>
</dbReference>
<organism evidence="1 2">
    <name type="scientific">Flavobacterium zubiriense</name>
    <dbReference type="NCBI Taxonomy" id="3138075"/>
    <lineage>
        <taxon>Bacteria</taxon>
        <taxon>Pseudomonadati</taxon>
        <taxon>Bacteroidota</taxon>
        <taxon>Flavobacteriia</taxon>
        <taxon>Flavobacteriales</taxon>
        <taxon>Flavobacteriaceae</taxon>
        <taxon>Flavobacterium</taxon>
    </lineage>
</organism>
<name>A0ABV4TCJ4_9FLAO</name>
<comment type="caution">
    <text evidence="1">The sequence shown here is derived from an EMBL/GenBank/DDBJ whole genome shotgun (WGS) entry which is preliminary data.</text>
</comment>